<gene>
    <name evidence="2" type="ORF">Ahy_B05g076971</name>
</gene>
<dbReference type="AlphaFoldDB" id="A0A444Z478"/>
<evidence type="ECO:0000313" key="3">
    <source>
        <dbReference type="Proteomes" id="UP000289738"/>
    </source>
</evidence>
<name>A0A444Z478_ARAHY</name>
<accession>A0A444Z478</accession>
<dbReference type="EMBL" id="SDMP01000015">
    <property type="protein sequence ID" value="RYR09009.1"/>
    <property type="molecule type" value="Genomic_DNA"/>
</dbReference>
<reference evidence="2 3" key="1">
    <citation type="submission" date="2019-01" db="EMBL/GenBank/DDBJ databases">
        <title>Sequencing of cultivated peanut Arachis hypogaea provides insights into genome evolution and oil improvement.</title>
        <authorList>
            <person name="Chen X."/>
        </authorList>
    </citation>
    <scope>NUCLEOTIDE SEQUENCE [LARGE SCALE GENOMIC DNA]</scope>
    <source>
        <strain evidence="3">cv. Fuhuasheng</strain>
        <tissue evidence="2">Leaves</tissue>
    </source>
</reference>
<keyword evidence="3" id="KW-1185">Reference proteome</keyword>
<sequence>MVTSIHLISPASINLLHSSEGASSIDVFPNLIEPSTSSINVSPPPAAPNEMHLIKVEFEAQNLTEEERKGYKEVTWDDKEVCGFYMVQALLSDKEEFEKDLKRLNDKLTSASLTIMLKVSC</sequence>
<protein>
    <submittedName>
        <fullName evidence="2">Uncharacterized protein</fullName>
    </submittedName>
</protein>
<organism evidence="2 3">
    <name type="scientific">Arachis hypogaea</name>
    <name type="common">Peanut</name>
    <dbReference type="NCBI Taxonomy" id="3818"/>
    <lineage>
        <taxon>Eukaryota</taxon>
        <taxon>Viridiplantae</taxon>
        <taxon>Streptophyta</taxon>
        <taxon>Embryophyta</taxon>
        <taxon>Tracheophyta</taxon>
        <taxon>Spermatophyta</taxon>
        <taxon>Magnoliopsida</taxon>
        <taxon>eudicotyledons</taxon>
        <taxon>Gunneridae</taxon>
        <taxon>Pentapetalae</taxon>
        <taxon>rosids</taxon>
        <taxon>fabids</taxon>
        <taxon>Fabales</taxon>
        <taxon>Fabaceae</taxon>
        <taxon>Papilionoideae</taxon>
        <taxon>50 kb inversion clade</taxon>
        <taxon>dalbergioids sensu lato</taxon>
        <taxon>Dalbergieae</taxon>
        <taxon>Pterocarpus clade</taxon>
        <taxon>Arachis</taxon>
    </lineage>
</organism>
<keyword evidence="1" id="KW-0175">Coiled coil</keyword>
<comment type="caution">
    <text evidence="2">The sequence shown here is derived from an EMBL/GenBank/DDBJ whole genome shotgun (WGS) entry which is preliminary data.</text>
</comment>
<evidence type="ECO:0000256" key="1">
    <source>
        <dbReference type="SAM" id="Coils"/>
    </source>
</evidence>
<evidence type="ECO:0000313" key="2">
    <source>
        <dbReference type="EMBL" id="RYR09009.1"/>
    </source>
</evidence>
<feature type="coiled-coil region" evidence="1">
    <location>
        <begin position="87"/>
        <end position="114"/>
    </location>
</feature>
<dbReference type="Proteomes" id="UP000289738">
    <property type="component" value="Chromosome B05"/>
</dbReference>
<proteinExistence type="predicted"/>